<gene>
    <name evidence="2" type="ORF">QIT00_13205</name>
</gene>
<accession>A0ABT6SV60</accession>
<evidence type="ECO:0000313" key="2">
    <source>
        <dbReference type="EMBL" id="MDI3419503.1"/>
    </source>
</evidence>
<evidence type="ECO:0000313" key="3">
    <source>
        <dbReference type="Proteomes" id="UP001237105"/>
    </source>
</evidence>
<dbReference type="EMBL" id="JASCIS010000011">
    <property type="protein sequence ID" value="MDI3419503.1"/>
    <property type="molecule type" value="Genomic_DNA"/>
</dbReference>
<proteinExistence type="predicted"/>
<evidence type="ECO:0000256" key="1">
    <source>
        <dbReference type="SAM" id="MobiDB-lite"/>
    </source>
</evidence>
<protein>
    <submittedName>
        <fullName evidence="2">Uncharacterized protein</fullName>
    </submittedName>
</protein>
<comment type="caution">
    <text evidence="2">The sequence shown here is derived from an EMBL/GenBank/DDBJ whole genome shotgun (WGS) entry which is preliminary data.</text>
</comment>
<name>A0ABT6SV60_9ACTN</name>
<organism evidence="2 3">
    <name type="scientific">Streptomyces luteolus</name>
    <dbReference type="NCBI Taxonomy" id="3043615"/>
    <lineage>
        <taxon>Bacteria</taxon>
        <taxon>Bacillati</taxon>
        <taxon>Actinomycetota</taxon>
        <taxon>Actinomycetes</taxon>
        <taxon>Kitasatosporales</taxon>
        <taxon>Streptomycetaceae</taxon>
        <taxon>Streptomyces</taxon>
    </lineage>
</organism>
<feature type="region of interest" description="Disordered" evidence="1">
    <location>
        <begin position="260"/>
        <end position="520"/>
    </location>
</feature>
<keyword evidence="3" id="KW-1185">Reference proteome</keyword>
<feature type="compositionally biased region" description="Gly residues" evidence="1">
    <location>
        <begin position="448"/>
        <end position="462"/>
    </location>
</feature>
<dbReference type="Proteomes" id="UP001237105">
    <property type="component" value="Unassembled WGS sequence"/>
</dbReference>
<feature type="region of interest" description="Disordered" evidence="1">
    <location>
        <begin position="159"/>
        <end position="181"/>
    </location>
</feature>
<reference evidence="2 3" key="1">
    <citation type="submission" date="2023-05" db="EMBL/GenBank/DDBJ databases">
        <title>Draft genome sequence of Streptomyces sp. B-S-A12 isolated from a cave soil in Thailand.</title>
        <authorList>
            <person name="Chamroensaksri N."/>
            <person name="Muangham S."/>
        </authorList>
    </citation>
    <scope>NUCLEOTIDE SEQUENCE [LARGE SCALE GENOMIC DNA]</scope>
    <source>
        <strain evidence="2 3">B-S-A12</strain>
    </source>
</reference>
<feature type="compositionally biased region" description="Gly residues" evidence="1">
    <location>
        <begin position="351"/>
        <end position="426"/>
    </location>
</feature>
<feature type="compositionally biased region" description="Basic and acidic residues" evidence="1">
    <location>
        <begin position="506"/>
        <end position="520"/>
    </location>
</feature>
<sequence length="520" mass="52695">MAGNDKDTQQPDRVAQQAPLECRARFDRDGEGLTYFQDYSVNGLRQMILGARPGELNNVAGRWRHVHQLLSGGDGDGARGEVDRTSSKESVAGLLQKAVDDSLEHWRGEAAEGFRKRAEVIVRNIRNGAAFANLTAMNIESASDCLRTAQEEMRGIEVPSLSERAKDKLGDDRDGDGQMRKDMADGVDAEAAARANETNLSIMKERQLHAVAVMERLAVNYSTIRSNITPPSKRWDDGSEIPAPGNNVVIPPVPGYVGASTGPGASGAGQRPWSAGNSADVGPAPTGPRNKGITGGAQLPGSKTQTDSVSPGLKGRGQTPGLNGPNGLGGGGSTGPGGTPGGPIATPRAPGLGGGRGGVGGPRGGASGPRGVGIPGGPGGSAAGRGGAGAGRGAAGAGRGAVGIGGMGGGVGAGAGGRGAAGGSGRGSLAKTRGGVVGAAKGMPEKGTGTGTGLHGSRGGWRGQMAERRAEAGLPGSNGRKNRRTDDDEERGQRPDYLVEDEDTWVSDKDRKQNMPKNIE</sequence>
<feature type="compositionally biased region" description="Gly residues" evidence="1">
    <location>
        <begin position="324"/>
        <end position="341"/>
    </location>
</feature>
<feature type="compositionally biased region" description="Basic and acidic residues" evidence="1">
    <location>
        <begin position="163"/>
        <end position="181"/>
    </location>
</feature>
<dbReference type="RefSeq" id="WP_282535415.1">
    <property type="nucleotide sequence ID" value="NZ_JASCIS010000011.1"/>
</dbReference>